<sequence>MCIIVYLTAVVQEQCIQICQDENKLLDNETELYSNGVYLPVSHILSYR</sequence>
<reference evidence="1" key="1">
    <citation type="submission" date="2021-06" db="EMBL/GenBank/DDBJ databases">
        <authorList>
            <person name="Kallberg Y."/>
            <person name="Tangrot J."/>
            <person name="Rosling A."/>
        </authorList>
    </citation>
    <scope>NUCLEOTIDE SEQUENCE</scope>
    <source>
        <strain evidence="1">AZ414A</strain>
    </source>
</reference>
<gene>
    <name evidence="1" type="ORF">DEBURN_LOCUS4314</name>
</gene>
<comment type="caution">
    <text evidence="1">The sequence shown here is derived from an EMBL/GenBank/DDBJ whole genome shotgun (WGS) entry which is preliminary data.</text>
</comment>
<evidence type="ECO:0000313" key="2">
    <source>
        <dbReference type="Proteomes" id="UP000789706"/>
    </source>
</evidence>
<proteinExistence type="predicted"/>
<keyword evidence="2" id="KW-1185">Reference proteome</keyword>
<evidence type="ECO:0000313" key="1">
    <source>
        <dbReference type="EMBL" id="CAG8493739.1"/>
    </source>
</evidence>
<dbReference type="EMBL" id="CAJVPK010000320">
    <property type="protein sequence ID" value="CAG8493739.1"/>
    <property type="molecule type" value="Genomic_DNA"/>
</dbReference>
<name>A0A9N8ZE95_9GLOM</name>
<dbReference type="AlphaFoldDB" id="A0A9N8ZE95"/>
<dbReference type="Proteomes" id="UP000789706">
    <property type="component" value="Unassembled WGS sequence"/>
</dbReference>
<organism evidence="1 2">
    <name type="scientific">Diversispora eburnea</name>
    <dbReference type="NCBI Taxonomy" id="1213867"/>
    <lineage>
        <taxon>Eukaryota</taxon>
        <taxon>Fungi</taxon>
        <taxon>Fungi incertae sedis</taxon>
        <taxon>Mucoromycota</taxon>
        <taxon>Glomeromycotina</taxon>
        <taxon>Glomeromycetes</taxon>
        <taxon>Diversisporales</taxon>
        <taxon>Diversisporaceae</taxon>
        <taxon>Diversispora</taxon>
    </lineage>
</organism>
<protein>
    <submittedName>
        <fullName evidence="1">5826_t:CDS:1</fullName>
    </submittedName>
</protein>
<accession>A0A9N8ZE95</accession>